<dbReference type="Pfam" id="PF20097">
    <property type="entry name" value="DUF6487"/>
    <property type="match status" value="1"/>
</dbReference>
<dbReference type="AlphaFoldDB" id="A0A1M6BFI8"/>
<feature type="domain" description="DUF6487" evidence="1">
    <location>
        <begin position="3"/>
        <end position="71"/>
    </location>
</feature>
<organism evidence="2 3">
    <name type="scientific">Clostridium cavendishii DSM 21758</name>
    <dbReference type="NCBI Taxonomy" id="1121302"/>
    <lineage>
        <taxon>Bacteria</taxon>
        <taxon>Bacillati</taxon>
        <taxon>Bacillota</taxon>
        <taxon>Clostridia</taxon>
        <taxon>Eubacteriales</taxon>
        <taxon>Clostridiaceae</taxon>
        <taxon>Clostridium</taxon>
    </lineage>
</organism>
<name>A0A1M6BFI8_9CLOT</name>
<proteinExistence type="predicted"/>
<keyword evidence="3" id="KW-1185">Reference proteome</keyword>
<evidence type="ECO:0000259" key="1">
    <source>
        <dbReference type="Pfam" id="PF20097"/>
    </source>
</evidence>
<protein>
    <recommendedName>
        <fullName evidence="1">DUF6487 domain-containing protein</fullName>
    </recommendedName>
</protein>
<reference evidence="2 3" key="1">
    <citation type="submission" date="2016-11" db="EMBL/GenBank/DDBJ databases">
        <authorList>
            <person name="Jaros S."/>
            <person name="Januszkiewicz K."/>
            <person name="Wedrychowicz H."/>
        </authorList>
    </citation>
    <scope>NUCLEOTIDE SEQUENCE [LARGE SCALE GENOMIC DNA]</scope>
    <source>
        <strain evidence="2 3">DSM 21758</strain>
    </source>
</reference>
<dbReference type="RefSeq" id="WP_072984645.1">
    <property type="nucleotide sequence ID" value="NZ_FQZB01000003.1"/>
</dbReference>
<dbReference type="InterPro" id="IPR045504">
    <property type="entry name" value="DUF6487"/>
</dbReference>
<accession>A0A1M6BFI8</accession>
<gene>
    <name evidence="2" type="ORF">SAMN02745163_00343</name>
</gene>
<evidence type="ECO:0000313" key="2">
    <source>
        <dbReference type="EMBL" id="SHI47502.1"/>
    </source>
</evidence>
<evidence type="ECO:0000313" key="3">
    <source>
        <dbReference type="Proteomes" id="UP000184310"/>
    </source>
</evidence>
<dbReference type="OrthoDB" id="384892at2"/>
<sequence>MKCPYCEKEMREGYLYGSKDGAFSFSNEIPGVFSNAKNEEGFIQITKLKAGHRISVKAYVCEECKKVIFDY</sequence>
<dbReference type="EMBL" id="FQZB01000003">
    <property type="protein sequence ID" value="SHI47502.1"/>
    <property type="molecule type" value="Genomic_DNA"/>
</dbReference>
<dbReference type="Proteomes" id="UP000184310">
    <property type="component" value="Unassembled WGS sequence"/>
</dbReference>